<dbReference type="PANTHER" id="PTHR21708:SF26">
    <property type="entry name" value="2-DEHYDROPANTOATE 2-REDUCTASE"/>
    <property type="match status" value="1"/>
</dbReference>
<evidence type="ECO:0000256" key="7">
    <source>
        <dbReference type="ARBA" id="ARBA00023002"/>
    </source>
</evidence>
<dbReference type="Proteomes" id="UP000660885">
    <property type="component" value="Unassembled WGS sequence"/>
</dbReference>
<name>A0ABS1U994_9PROT</name>
<comment type="function">
    <text evidence="10">Catalyzes the NADPH-dependent reduction of ketopantoate into pantoic acid.</text>
</comment>
<evidence type="ECO:0000313" key="14">
    <source>
        <dbReference type="Proteomes" id="UP000660885"/>
    </source>
</evidence>
<keyword evidence="5 10" id="KW-0566">Pantothenate biosynthesis</keyword>
<keyword evidence="6 10" id="KW-0521">NADP</keyword>
<evidence type="ECO:0000256" key="8">
    <source>
        <dbReference type="ARBA" id="ARBA00032024"/>
    </source>
</evidence>
<dbReference type="Gene3D" id="1.10.1040.10">
    <property type="entry name" value="N-(1-d-carboxylethyl)-l-norvaline Dehydrogenase, domain 2"/>
    <property type="match status" value="1"/>
</dbReference>
<evidence type="ECO:0000256" key="4">
    <source>
        <dbReference type="ARBA" id="ARBA00019465"/>
    </source>
</evidence>
<proteinExistence type="inferred from homology"/>
<dbReference type="EMBL" id="JAETWB010000023">
    <property type="protein sequence ID" value="MBL6081245.1"/>
    <property type="molecule type" value="Genomic_DNA"/>
</dbReference>
<dbReference type="InterPro" id="IPR003710">
    <property type="entry name" value="ApbA"/>
</dbReference>
<dbReference type="Pfam" id="PF08546">
    <property type="entry name" value="ApbA_C"/>
    <property type="match status" value="1"/>
</dbReference>
<comment type="similarity">
    <text evidence="2 10">Belongs to the ketopantoate reductase family.</text>
</comment>
<dbReference type="PANTHER" id="PTHR21708">
    <property type="entry name" value="PROBABLE 2-DEHYDROPANTOATE 2-REDUCTASE"/>
    <property type="match status" value="1"/>
</dbReference>
<dbReference type="InterPro" id="IPR013328">
    <property type="entry name" value="6PGD_dom2"/>
</dbReference>
<accession>A0ABS1U994</accession>
<gene>
    <name evidence="13" type="ORF">JMJ56_24935</name>
</gene>
<dbReference type="SUPFAM" id="SSF51735">
    <property type="entry name" value="NAD(P)-binding Rossmann-fold domains"/>
    <property type="match status" value="1"/>
</dbReference>
<dbReference type="InterPro" id="IPR051402">
    <property type="entry name" value="KPR-Related"/>
</dbReference>
<evidence type="ECO:0000256" key="6">
    <source>
        <dbReference type="ARBA" id="ARBA00022857"/>
    </source>
</evidence>
<dbReference type="EC" id="1.1.1.169" evidence="3 10"/>
<comment type="caution">
    <text evidence="13">The sequence shown here is derived from an EMBL/GenBank/DDBJ whole genome shotgun (WGS) entry which is preliminary data.</text>
</comment>
<comment type="pathway">
    <text evidence="1 10">Cofactor biosynthesis; (R)-pantothenate biosynthesis; (R)-pantoate from 3-methyl-2-oxobutanoate: step 2/2.</text>
</comment>
<dbReference type="SUPFAM" id="SSF48179">
    <property type="entry name" value="6-phosphogluconate dehydrogenase C-terminal domain-like"/>
    <property type="match status" value="1"/>
</dbReference>
<feature type="domain" description="Ketopantoate reductase N-terminal" evidence="11">
    <location>
        <begin position="3"/>
        <end position="154"/>
    </location>
</feature>
<keyword evidence="14" id="KW-1185">Reference proteome</keyword>
<dbReference type="InterPro" id="IPR013752">
    <property type="entry name" value="KPA_reductase"/>
</dbReference>
<keyword evidence="7 10" id="KW-0560">Oxidoreductase</keyword>
<evidence type="ECO:0000256" key="1">
    <source>
        <dbReference type="ARBA" id="ARBA00004994"/>
    </source>
</evidence>
<dbReference type="InterPro" id="IPR008927">
    <property type="entry name" value="6-PGluconate_DH-like_C_sf"/>
</dbReference>
<reference evidence="13 14" key="1">
    <citation type="submission" date="2021-01" db="EMBL/GenBank/DDBJ databases">
        <title>Belnapia mucosa sp. nov. and Belnapia arida sp. nov., isolated from the Tabernas Desert (Almeria, Spain).</title>
        <authorList>
            <person name="Molina-Menor E."/>
            <person name="Vidal-Verdu A."/>
            <person name="Calonge A."/>
            <person name="Satari L."/>
            <person name="Pereto J."/>
            <person name="Porcar M."/>
        </authorList>
    </citation>
    <scope>NUCLEOTIDE SEQUENCE [LARGE SCALE GENOMIC DNA]</scope>
    <source>
        <strain evidence="13 14">T18</strain>
    </source>
</reference>
<dbReference type="InterPro" id="IPR036291">
    <property type="entry name" value="NAD(P)-bd_dom_sf"/>
</dbReference>
<dbReference type="RefSeq" id="WP_202834464.1">
    <property type="nucleotide sequence ID" value="NZ_JAETWB010000023.1"/>
</dbReference>
<evidence type="ECO:0000256" key="5">
    <source>
        <dbReference type="ARBA" id="ARBA00022655"/>
    </source>
</evidence>
<protein>
    <recommendedName>
        <fullName evidence="4 10">2-dehydropantoate 2-reductase</fullName>
        <ecNumber evidence="3 10">1.1.1.169</ecNumber>
    </recommendedName>
    <alternativeName>
        <fullName evidence="8 10">Ketopantoate reductase</fullName>
    </alternativeName>
</protein>
<dbReference type="InterPro" id="IPR013332">
    <property type="entry name" value="KPR_N"/>
</dbReference>
<sequence length="319" mass="33897">MRVLVLGAGAVGGYFGGRLVEAGAAEEVAFVVRPDRKTQLDRDGLVIESPSAGAWCGSVRVLLAEELRPGWDVVVLTCKAYDLDDAIEALRPAVDARTAVLPLLNGLAHLEALGAAFGEERVLGGLAKIQATLGPDGVVRHLAPFTALEFGELDGRMSERVLALRAAFARTPVGVEAAPDIRRRMWEKLVFLGALAAATVLMRANLGEVAGAPGGSAWLERLAQRNVAIAAAHGQPVRPEWMEQELLPFFRGALPGSTGAAASMLRDLEVGRRIEADHVLGFMLEAARRAGLPDELHEAAYLHAKAYEARRDAGRLPGG</sequence>
<evidence type="ECO:0000259" key="12">
    <source>
        <dbReference type="Pfam" id="PF08546"/>
    </source>
</evidence>
<evidence type="ECO:0000256" key="2">
    <source>
        <dbReference type="ARBA" id="ARBA00007870"/>
    </source>
</evidence>
<comment type="catalytic activity">
    <reaction evidence="9 10">
        <text>(R)-pantoate + NADP(+) = 2-dehydropantoate + NADPH + H(+)</text>
        <dbReference type="Rhea" id="RHEA:16233"/>
        <dbReference type="ChEBI" id="CHEBI:11561"/>
        <dbReference type="ChEBI" id="CHEBI:15378"/>
        <dbReference type="ChEBI" id="CHEBI:15980"/>
        <dbReference type="ChEBI" id="CHEBI:57783"/>
        <dbReference type="ChEBI" id="CHEBI:58349"/>
        <dbReference type="EC" id="1.1.1.169"/>
    </reaction>
</comment>
<evidence type="ECO:0000259" key="11">
    <source>
        <dbReference type="Pfam" id="PF02558"/>
    </source>
</evidence>
<dbReference type="NCBIfam" id="TIGR00745">
    <property type="entry name" value="apbA_panE"/>
    <property type="match status" value="1"/>
</dbReference>
<organism evidence="13 14">
    <name type="scientific">Belnapia arida</name>
    <dbReference type="NCBI Taxonomy" id="2804533"/>
    <lineage>
        <taxon>Bacteria</taxon>
        <taxon>Pseudomonadati</taxon>
        <taxon>Pseudomonadota</taxon>
        <taxon>Alphaproteobacteria</taxon>
        <taxon>Acetobacterales</taxon>
        <taxon>Roseomonadaceae</taxon>
        <taxon>Belnapia</taxon>
    </lineage>
</organism>
<evidence type="ECO:0000313" key="13">
    <source>
        <dbReference type="EMBL" id="MBL6081245.1"/>
    </source>
</evidence>
<evidence type="ECO:0000256" key="10">
    <source>
        <dbReference type="RuleBase" id="RU362068"/>
    </source>
</evidence>
<evidence type="ECO:0000256" key="9">
    <source>
        <dbReference type="ARBA" id="ARBA00048793"/>
    </source>
</evidence>
<dbReference type="Pfam" id="PF02558">
    <property type="entry name" value="ApbA"/>
    <property type="match status" value="1"/>
</dbReference>
<evidence type="ECO:0000256" key="3">
    <source>
        <dbReference type="ARBA" id="ARBA00013014"/>
    </source>
</evidence>
<feature type="domain" description="Ketopantoate reductase C-terminal" evidence="12">
    <location>
        <begin position="180"/>
        <end position="307"/>
    </location>
</feature>
<dbReference type="Gene3D" id="3.40.50.720">
    <property type="entry name" value="NAD(P)-binding Rossmann-like Domain"/>
    <property type="match status" value="1"/>
</dbReference>